<dbReference type="Proteomes" id="UP000319255">
    <property type="component" value="Unassembled WGS sequence"/>
</dbReference>
<keyword evidence="3" id="KW-1185">Reference proteome</keyword>
<feature type="chain" id="PRO_5021213827" evidence="1">
    <location>
        <begin position="26"/>
        <end position="93"/>
    </location>
</feature>
<gene>
    <name evidence="2" type="ORF">FJM51_10880</name>
</gene>
<organism evidence="2 3">
    <name type="scientific">Amaricoccus solimangrovi</name>
    <dbReference type="NCBI Taxonomy" id="2589815"/>
    <lineage>
        <taxon>Bacteria</taxon>
        <taxon>Pseudomonadati</taxon>
        <taxon>Pseudomonadota</taxon>
        <taxon>Alphaproteobacteria</taxon>
        <taxon>Rhodobacterales</taxon>
        <taxon>Paracoccaceae</taxon>
        <taxon>Amaricoccus</taxon>
    </lineage>
</organism>
<protein>
    <submittedName>
        <fullName evidence="2">Uncharacterized protein</fullName>
    </submittedName>
</protein>
<dbReference type="PROSITE" id="PS51257">
    <property type="entry name" value="PROKAR_LIPOPROTEIN"/>
    <property type="match status" value="1"/>
</dbReference>
<dbReference type="AlphaFoldDB" id="A0A501WQY6"/>
<feature type="signal peptide" evidence="1">
    <location>
        <begin position="1"/>
        <end position="25"/>
    </location>
</feature>
<comment type="caution">
    <text evidence="2">The sequence shown here is derived from an EMBL/GenBank/DDBJ whole genome shotgun (WGS) entry which is preliminary data.</text>
</comment>
<sequence length="93" mass="9693">MKRTANKLVAMGLLLAAPLVTVACAAPPTDVSAIEKEVQTDLAQIGINGVDTSTLTVKQLQEIKLIAGQQTDRQSKQNQINALLGRAPGSQAG</sequence>
<evidence type="ECO:0000256" key="1">
    <source>
        <dbReference type="SAM" id="SignalP"/>
    </source>
</evidence>
<dbReference type="RefSeq" id="WP_140454170.1">
    <property type="nucleotide sequence ID" value="NZ_VFRP01000009.1"/>
</dbReference>
<evidence type="ECO:0000313" key="3">
    <source>
        <dbReference type="Proteomes" id="UP000319255"/>
    </source>
</evidence>
<dbReference type="EMBL" id="VFRP01000009">
    <property type="protein sequence ID" value="TPE50755.1"/>
    <property type="molecule type" value="Genomic_DNA"/>
</dbReference>
<reference evidence="2 3" key="1">
    <citation type="submission" date="2019-06" db="EMBL/GenBank/DDBJ databases">
        <title>A novel bacterium of genus Amaricoccus, isolated from marine sediment.</title>
        <authorList>
            <person name="Huang H."/>
            <person name="Mo K."/>
            <person name="Hu Y."/>
        </authorList>
    </citation>
    <scope>NUCLEOTIDE SEQUENCE [LARGE SCALE GENOMIC DNA]</scope>
    <source>
        <strain evidence="2 3">HB172011</strain>
    </source>
</reference>
<accession>A0A501WQY6</accession>
<keyword evidence="1" id="KW-0732">Signal</keyword>
<evidence type="ECO:0000313" key="2">
    <source>
        <dbReference type="EMBL" id="TPE50755.1"/>
    </source>
</evidence>
<proteinExistence type="predicted"/>
<name>A0A501WQY6_9RHOB</name>